<accession>A0A1R3HB77</accession>
<comment type="caution">
    <text evidence="2">The sequence shown here is derived from an EMBL/GenBank/DDBJ whole genome shotgun (WGS) entry which is preliminary data.</text>
</comment>
<dbReference type="Pfam" id="PF22936">
    <property type="entry name" value="Pol_BBD"/>
    <property type="match status" value="1"/>
</dbReference>
<feature type="domain" description="Retrovirus-related Pol polyprotein from transposon TNT 1-94-like beta-barrel" evidence="1">
    <location>
        <begin position="86"/>
        <end position="132"/>
    </location>
</feature>
<name>A0A1R3HB77_9ROSI</name>
<organism evidence="2 3">
    <name type="scientific">Corchorus olitorius</name>
    <dbReference type="NCBI Taxonomy" id="93759"/>
    <lineage>
        <taxon>Eukaryota</taxon>
        <taxon>Viridiplantae</taxon>
        <taxon>Streptophyta</taxon>
        <taxon>Embryophyta</taxon>
        <taxon>Tracheophyta</taxon>
        <taxon>Spermatophyta</taxon>
        <taxon>Magnoliopsida</taxon>
        <taxon>eudicotyledons</taxon>
        <taxon>Gunneridae</taxon>
        <taxon>Pentapetalae</taxon>
        <taxon>rosids</taxon>
        <taxon>malvids</taxon>
        <taxon>Malvales</taxon>
        <taxon>Malvaceae</taxon>
        <taxon>Grewioideae</taxon>
        <taxon>Apeibeae</taxon>
        <taxon>Corchorus</taxon>
    </lineage>
</organism>
<dbReference type="InterPro" id="IPR054722">
    <property type="entry name" value="PolX-like_BBD"/>
</dbReference>
<gene>
    <name evidence="2" type="ORF">COLO4_30078</name>
</gene>
<reference evidence="3" key="1">
    <citation type="submission" date="2013-09" db="EMBL/GenBank/DDBJ databases">
        <title>Corchorus olitorius genome sequencing.</title>
        <authorList>
            <person name="Alam M."/>
            <person name="Haque M.S."/>
            <person name="Islam M.S."/>
            <person name="Emdad E.M."/>
            <person name="Islam M.M."/>
            <person name="Ahmed B."/>
            <person name="Halim A."/>
            <person name="Hossen Q.M.M."/>
            <person name="Hossain M.Z."/>
            <person name="Ahmed R."/>
            <person name="Khan M.M."/>
            <person name="Islam R."/>
            <person name="Rashid M.M."/>
            <person name="Khan S.A."/>
            <person name="Rahman M.S."/>
            <person name="Alam M."/>
            <person name="Yahiya A.S."/>
            <person name="Khan M.S."/>
            <person name="Azam M.S."/>
            <person name="Haque T."/>
            <person name="Lashkar M.Z.H."/>
            <person name="Akhand A.I."/>
            <person name="Morshed G."/>
            <person name="Roy S."/>
            <person name="Uddin K.S."/>
            <person name="Rabeya T."/>
            <person name="Hossain A.S."/>
            <person name="Chowdhury A."/>
            <person name="Snigdha A.R."/>
            <person name="Mortoza M.S."/>
            <person name="Matin S.A."/>
            <person name="Hoque S.M.E."/>
            <person name="Islam M.K."/>
            <person name="Roy D.K."/>
            <person name="Haider R."/>
            <person name="Moosa M.M."/>
            <person name="Elias S.M."/>
            <person name="Hasan A.M."/>
            <person name="Jahan S."/>
            <person name="Shafiuddin M."/>
            <person name="Mahmood N."/>
            <person name="Shommy N.S."/>
        </authorList>
    </citation>
    <scope>NUCLEOTIDE SEQUENCE [LARGE SCALE GENOMIC DNA]</scope>
    <source>
        <strain evidence="3">cv. O-4</strain>
    </source>
</reference>
<evidence type="ECO:0000313" key="3">
    <source>
        <dbReference type="Proteomes" id="UP000187203"/>
    </source>
</evidence>
<sequence>MRYRRQNDKCYNYGKICHFTRGCRFKQAQGNAATTSRGKNGNEEDWEFQVSFAVDEPEEHATSFTVEPEQETALSTVSKIDFSNDWLVDSGCSKHMTGEKEKLSNMSTYTGKRMVVTANNSKLPITHIGRTSVVKALA</sequence>
<dbReference type="EMBL" id="AWUE01020588">
    <property type="protein sequence ID" value="OMO67597.1"/>
    <property type="molecule type" value="Genomic_DNA"/>
</dbReference>
<keyword evidence="3" id="KW-1185">Reference proteome</keyword>
<dbReference type="STRING" id="93759.A0A1R3HB77"/>
<dbReference type="AlphaFoldDB" id="A0A1R3HB77"/>
<protein>
    <recommendedName>
        <fullName evidence="1">Retrovirus-related Pol polyprotein from transposon TNT 1-94-like beta-barrel domain-containing protein</fullName>
    </recommendedName>
</protein>
<evidence type="ECO:0000313" key="2">
    <source>
        <dbReference type="EMBL" id="OMO67597.1"/>
    </source>
</evidence>
<dbReference type="Proteomes" id="UP000187203">
    <property type="component" value="Unassembled WGS sequence"/>
</dbReference>
<proteinExistence type="predicted"/>
<dbReference type="OrthoDB" id="997963at2759"/>
<evidence type="ECO:0000259" key="1">
    <source>
        <dbReference type="Pfam" id="PF22936"/>
    </source>
</evidence>